<dbReference type="Proteomes" id="UP000000925">
    <property type="component" value="Chromosome"/>
</dbReference>
<gene>
    <name evidence="1" type="ordered locus">Caka_2561</name>
</gene>
<dbReference type="InterPro" id="IPR027471">
    <property type="entry name" value="YbeD-like_sf"/>
</dbReference>
<dbReference type="HOGENOM" id="CLU_175559_0_0_0"/>
<dbReference type="AlphaFoldDB" id="D5EP67"/>
<dbReference type="InterPro" id="IPR007454">
    <property type="entry name" value="UPF0250_YbeD-like"/>
</dbReference>
<dbReference type="Gene3D" id="3.30.70.260">
    <property type="match status" value="1"/>
</dbReference>
<dbReference type="eggNOG" id="COG2921">
    <property type="taxonomic scope" value="Bacteria"/>
</dbReference>
<reference evidence="1 2" key="1">
    <citation type="journal article" date="2010" name="Stand. Genomic Sci.">
        <title>Complete genome sequence of Coraliomargarita akajimensis type strain (04OKA010-24).</title>
        <authorList>
            <person name="Mavromatis K."/>
            <person name="Abt B."/>
            <person name="Brambilla E."/>
            <person name="Lapidus A."/>
            <person name="Copeland A."/>
            <person name="Deshpande S."/>
            <person name="Nolan M."/>
            <person name="Lucas S."/>
            <person name="Tice H."/>
            <person name="Cheng J.F."/>
            <person name="Han C."/>
            <person name="Detter J.C."/>
            <person name="Woyke T."/>
            <person name="Goodwin L."/>
            <person name="Pitluck S."/>
            <person name="Held B."/>
            <person name="Brettin T."/>
            <person name="Tapia R."/>
            <person name="Ivanova N."/>
            <person name="Mikhailova N."/>
            <person name="Pati A."/>
            <person name="Liolios K."/>
            <person name="Chen A."/>
            <person name="Palaniappan K."/>
            <person name="Land M."/>
            <person name="Hauser L."/>
            <person name="Chang Y.J."/>
            <person name="Jeffries C.D."/>
            <person name="Rohde M."/>
            <person name="Goker M."/>
            <person name="Bristow J."/>
            <person name="Eisen J.A."/>
            <person name="Markowitz V."/>
            <person name="Hugenholtz P."/>
            <person name="Klenk H.P."/>
            <person name="Kyrpides N.C."/>
        </authorList>
    </citation>
    <scope>NUCLEOTIDE SEQUENCE [LARGE SCALE GENOMIC DNA]</scope>
    <source>
        <strain evidence="2">DSM 45221 / IAM 15411 / JCM 23193 / KCTC 12865</strain>
    </source>
</reference>
<name>D5EP67_CORAD</name>
<evidence type="ECO:0000313" key="2">
    <source>
        <dbReference type="Proteomes" id="UP000000925"/>
    </source>
</evidence>
<dbReference type="RefSeq" id="WP_013044299.1">
    <property type="nucleotide sequence ID" value="NC_014008.1"/>
</dbReference>
<dbReference type="KEGG" id="caa:Caka_2561"/>
<evidence type="ECO:0008006" key="3">
    <source>
        <dbReference type="Google" id="ProtNLM"/>
    </source>
</evidence>
<dbReference type="STRING" id="583355.Caka_2561"/>
<evidence type="ECO:0000313" key="1">
    <source>
        <dbReference type="EMBL" id="ADE55577.1"/>
    </source>
</evidence>
<organism evidence="1 2">
    <name type="scientific">Coraliomargarita akajimensis (strain DSM 45221 / IAM 15411 / JCM 23193 / KCTC 12865 / 04OKA010-24)</name>
    <dbReference type="NCBI Taxonomy" id="583355"/>
    <lineage>
        <taxon>Bacteria</taxon>
        <taxon>Pseudomonadati</taxon>
        <taxon>Verrucomicrobiota</taxon>
        <taxon>Opitutia</taxon>
        <taxon>Puniceicoccales</taxon>
        <taxon>Coraliomargaritaceae</taxon>
        <taxon>Coraliomargarita</taxon>
    </lineage>
</organism>
<dbReference type="EMBL" id="CP001998">
    <property type="protein sequence ID" value="ADE55577.1"/>
    <property type="molecule type" value="Genomic_DNA"/>
</dbReference>
<protein>
    <recommendedName>
        <fullName evidence="3">DUF493 domain-containing protein</fullName>
    </recommendedName>
</protein>
<accession>D5EP67</accession>
<sequence>MSEDKSIESFKSALNDNHDWPCPYTFKFIVPVDSAQEVLSHFDVAPICERPSKSGRFISYTLEMTVTSAEHVLSLYGRVSHIKGVITL</sequence>
<proteinExistence type="predicted"/>
<dbReference type="Pfam" id="PF04359">
    <property type="entry name" value="DUF493"/>
    <property type="match status" value="1"/>
</dbReference>
<dbReference type="SUPFAM" id="SSF117991">
    <property type="entry name" value="YbeD/HP0495-like"/>
    <property type="match status" value="1"/>
</dbReference>
<keyword evidence="2" id="KW-1185">Reference proteome</keyword>